<dbReference type="GO" id="GO:0045134">
    <property type="term" value="F:UDP phosphatase activity"/>
    <property type="evidence" value="ECO:0007669"/>
    <property type="project" value="TreeGrafter"/>
</dbReference>
<keyword evidence="2 4" id="KW-0378">Hydrolase</keyword>
<dbReference type="Pfam" id="PF01150">
    <property type="entry name" value="GDA1_CD39"/>
    <property type="match status" value="1"/>
</dbReference>
<feature type="transmembrane region" description="Helical" evidence="3">
    <location>
        <begin position="135"/>
        <end position="160"/>
    </location>
</feature>
<dbReference type="Gene3D" id="3.30.420.150">
    <property type="entry name" value="Exopolyphosphatase. Domain 2"/>
    <property type="match status" value="1"/>
</dbReference>
<accession>A0A0X3PN65</accession>
<protein>
    <submittedName>
        <fullName evidence="4">Ectonucleoside triphosphate diphosphohydrolase 1</fullName>
    </submittedName>
</protein>
<dbReference type="EMBL" id="GEEE01010137">
    <property type="protein sequence ID" value="JAP53088.1"/>
    <property type="molecule type" value="Transcribed_RNA"/>
</dbReference>
<dbReference type="GO" id="GO:0009134">
    <property type="term" value="P:nucleoside diphosphate catabolic process"/>
    <property type="evidence" value="ECO:0007669"/>
    <property type="project" value="TreeGrafter"/>
</dbReference>
<keyword evidence="3" id="KW-0812">Transmembrane</keyword>
<evidence type="ECO:0000256" key="3">
    <source>
        <dbReference type="SAM" id="Phobius"/>
    </source>
</evidence>
<dbReference type="GO" id="GO:0005886">
    <property type="term" value="C:plasma membrane"/>
    <property type="evidence" value="ECO:0007669"/>
    <property type="project" value="TreeGrafter"/>
</dbReference>
<dbReference type="GO" id="GO:0004382">
    <property type="term" value="F:GDP phosphatase activity"/>
    <property type="evidence" value="ECO:0007669"/>
    <property type="project" value="TreeGrafter"/>
</dbReference>
<gene>
    <name evidence="4" type="primary">ENTP1</name>
    <name evidence="4" type="ORF">TR137268</name>
</gene>
<proteinExistence type="inferred from homology"/>
<dbReference type="PANTHER" id="PTHR11782:SF83">
    <property type="entry name" value="GUANOSINE-DIPHOSPHATASE"/>
    <property type="match status" value="1"/>
</dbReference>
<keyword evidence="3" id="KW-1133">Transmembrane helix</keyword>
<name>A0A0X3PN65_SCHSO</name>
<dbReference type="InterPro" id="IPR000407">
    <property type="entry name" value="GDA1_CD39_NTPase"/>
</dbReference>
<evidence type="ECO:0000256" key="2">
    <source>
        <dbReference type="ARBA" id="ARBA00022801"/>
    </source>
</evidence>
<organism evidence="4">
    <name type="scientific">Schistocephalus solidus</name>
    <name type="common">Tapeworm</name>
    <dbReference type="NCBI Taxonomy" id="70667"/>
    <lineage>
        <taxon>Eukaryota</taxon>
        <taxon>Metazoa</taxon>
        <taxon>Spiralia</taxon>
        <taxon>Lophotrochozoa</taxon>
        <taxon>Platyhelminthes</taxon>
        <taxon>Cestoda</taxon>
        <taxon>Eucestoda</taxon>
        <taxon>Diphyllobothriidea</taxon>
        <taxon>Diphyllobothriidae</taxon>
        <taxon>Schistocephalus</taxon>
    </lineage>
</organism>
<evidence type="ECO:0000313" key="4">
    <source>
        <dbReference type="EMBL" id="JAP53088.1"/>
    </source>
</evidence>
<comment type="similarity">
    <text evidence="1">Belongs to the GDA1/CD39 NTPase family.</text>
</comment>
<dbReference type="GO" id="GO:0017111">
    <property type="term" value="F:ribonucleoside triphosphate phosphatase activity"/>
    <property type="evidence" value="ECO:0007669"/>
    <property type="project" value="TreeGrafter"/>
</dbReference>
<feature type="non-terminal residue" evidence="4">
    <location>
        <position position="1"/>
    </location>
</feature>
<evidence type="ECO:0000256" key="1">
    <source>
        <dbReference type="ARBA" id="ARBA00009283"/>
    </source>
</evidence>
<keyword evidence="3" id="KW-0472">Membrane</keyword>
<reference evidence="4" key="1">
    <citation type="submission" date="2016-01" db="EMBL/GenBank/DDBJ databases">
        <title>Reference transcriptome for the parasite Schistocephalus solidus: insights into the molecular evolution of parasitism.</title>
        <authorList>
            <person name="Hebert F.O."/>
            <person name="Grambauer S."/>
            <person name="Barber I."/>
            <person name="Landry C.R."/>
            <person name="Aubin-Horth N."/>
        </authorList>
    </citation>
    <scope>NUCLEOTIDE SEQUENCE</scope>
</reference>
<sequence>SCSFNNIYQPAVRGKFFAFSGFAFVIKFLKFPTGGKNLTRTQVRTAVDTYCKENWSEVSQTIKPKEVKYAAEYCFDGHYVDKLLDGYGFKSSDSWTNIEFTNKIAGASASWAFGYVVDATGHIASTEPKIFLPKFGFIAGVTAMTSALLLTIISIIIFTTSKICKMFGRKTHKLDETV</sequence>
<dbReference type="AlphaFoldDB" id="A0A0X3PN65"/>
<dbReference type="PANTHER" id="PTHR11782">
    <property type="entry name" value="ADENOSINE/GUANOSINE DIPHOSPHATASE"/>
    <property type="match status" value="1"/>
</dbReference>